<evidence type="ECO:0000313" key="3">
    <source>
        <dbReference type="Proteomes" id="UP001493487"/>
    </source>
</evidence>
<sequence>MYISKKRLLLFVSIVVVLFSGISVYASSWPGNGETIYACVKKNGDLQLIGKGDSCDKKEQKISWNVVGPKGDKGDKGDKGVPGATGITGPQGPAGLQGPQGLPGVQGLAGKDGANGNDGADGKDGKDGAPGSAGPQGSKGDPGAGAKLVGYGNKQSKDFSAALPLTFNEIIPLVAQGGHKYKIDMSLRPLSYIANNTFYLLLRKDGVSVAYLSVMKLPSLADSINMNLTYILDATDIVGSATFSFGLIASDGNFEVNDLFYNIIEVE</sequence>
<name>A0ABV1KQZ5_9BACL</name>
<dbReference type="Pfam" id="PF01391">
    <property type="entry name" value="Collagen"/>
    <property type="match status" value="1"/>
</dbReference>
<reference evidence="2 3" key="1">
    <citation type="journal article" date="2023" name="Genome Announc.">
        <title>Pan-Genome Analyses of the Genus Cohnella and Proposal of the Novel Species Cohnella silvisoli sp. nov., Isolated from Forest Soil.</title>
        <authorList>
            <person name="Wang C."/>
            <person name="Mao L."/>
            <person name="Bao G."/>
            <person name="Zhu H."/>
        </authorList>
    </citation>
    <scope>NUCLEOTIDE SEQUENCE [LARGE SCALE GENOMIC DNA]</scope>
    <source>
        <strain evidence="2 3">NL03-T5-1</strain>
    </source>
</reference>
<feature type="compositionally biased region" description="Basic and acidic residues" evidence="1">
    <location>
        <begin position="70"/>
        <end position="79"/>
    </location>
</feature>
<dbReference type="Proteomes" id="UP001493487">
    <property type="component" value="Unassembled WGS sequence"/>
</dbReference>
<accession>A0ABV1KQZ5</accession>
<dbReference type="RefSeq" id="WP_232187534.1">
    <property type="nucleotide sequence ID" value="NZ_JAIOAP010000013.1"/>
</dbReference>
<evidence type="ECO:0000256" key="1">
    <source>
        <dbReference type="SAM" id="MobiDB-lite"/>
    </source>
</evidence>
<dbReference type="EMBL" id="JASKHM010000004">
    <property type="protein sequence ID" value="MEQ4482481.1"/>
    <property type="molecule type" value="Genomic_DNA"/>
</dbReference>
<keyword evidence="3" id="KW-1185">Reference proteome</keyword>
<feature type="region of interest" description="Disordered" evidence="1">
    <location>
        <begin position="63"/>
        <end position="147"/>
    </location>
</feature>
<comment type="caution">
    <text evidence="2">The sequence shown here is derived from an EMBL/GenBank/DDBJ whole genome shotgun (WGS) entry which is preliminary data.</text>
</comment>
<dbReference type="InterPro" id="IPR008160">
    <property type="entry name" value="Collagen"/>
</dbReference>
<proteinExistence type="predicted"/>
<dbReference type="PANTHER" id="PTHR24023">
    <property type="entry name" value="COLLAGEN ALPHA"/>
    <property type="match status" value="1"/>
</dbReference>
<gene>
    <name evidence="2" type="ORF">QJS35_08755</name>
</gene>
<dbReference type="InterPro" id="IPR050149">
    <property type="entry name" value="Collagen_superfamily"/>
</dbReference>
<protein>
    <submittedName>
        <fullName evidence="2">Collagen-like protein</fullName>
    </submittedName>
</protein>
<evidence type="ECO:0000313" key="2">
    <source>
        <dbReference type="EMBL" id="MEQ4482481.1"/>
    </source>
</evidence>
<dbReference type="PANTHER" id="PTHR24023:SF1082">
    <property type="entry name" value="COLLAGEN TRIPLE HELIX REPEAT"/>
    <property type="match status" value="1"/>
</dbReference>
<organism evidence="2 3">
    <name type="scientific">Cohnella silvisoli</name>
    <dbReference type="NCBI Taxonomy" id="2873699"/>
    <lineage>
        <taxon>Bacteria</taxon>
        <taxon>Bacillati</taxon>
        <taxon>Bacillota</taxon>
        <taxon>Bacilli</taxon>
        <taxon>Bacillales</taxon>
        <taxon>Paenibacillaceae</taxon>
        <taxon>Cohnella</taxon>
    </lineage>
</organism>
<feature type="compositionally biased region" description="Low complexity" evidence="1">
    <location>
        <begin position="90"/>
        <end position="118"/>
    </location>
</feature>